<protein>
    <recommendedName>
        <fullName evidence="3">LysM domain-containing protein</fullName>
    </recommendedName>
</protein>
<dbReference type="Proteomes" id="UP000050430">
    <property type="component" value="Unassembled WGS sequence"/>
</dbReference>
<dbReference type="CDD" id="cd00118">
    <property type="entry name" value="LysM"/>
    <property type="match status" value="1"/>
</dbReference>
<keyword evidence="5" id="KW-1185">Reference proteome</keyword>
<dbReference type="PROSITE" id="PS51782">
    <property type="entry name" value="LYSM"/>
    <property type="match status" value="1"/>
</dbReference>
<dbReference type="Pfam" id="PF01476">
    <property type="entry name" value="LysM"/>
    <property type="match status" value="1"/>
</dbReference>
<dbReference type="CDD" id="cd12797">
    <property type="entry name" value="M23_peptidase"/>
    <property type="match status" value="1"/>
</dbReference>
<dbReference type="InterPro" id="IPR011055">
    <property type="entry name" value="Dup_hybrid_motif"/>
</dbReference>
<proteinExistence type="predicted"/>
<evidence type="ECO:0000313" key="5">
    <source>
        <dbReference type="Proteomes" id="UP000050430"/>
    </source>
</evidence>
<dbReference type="InterPro" id="IPR036779">
    <property type="entry name" value="LysM_dom_sf"/>
</dbReference>
<sequence>MKLSHWMAAFFLLFQITACVTPPLAEEEALPPSDGNEVEEGEATATPLPQRQAFTPGQLIDYTARSGDTLPGLASHFNTTIKEIHEANPIIPNDASTMPPGFPMKIPIYYQSLWGTPFQIIPDSEFVYGPAQIGFDPVAYVNEQPGWLKNYTTYASGANRRGGELVNLLAQNYSVSPRLILAIIEYQTGALSGSKTDVDIENYPLGFKDTAHKGLYLQLSWAVNYLCNGYYDWRIGKLKIFDLSDGQLERPDPWQNAGSVAIQYYFARVLPQNEYKKSISPEGLYLTYKKMFGDPWAGDTNFIPGSLKQPPLRFPFLGGKSWAYTGGPHSAWGEDAPLAAIDFAPPAVVGGCSETSEIVVAMADGIISRSEPAIAVLDLDGDGDERTGWVIFYLHLASSDQIKAGVRVKAGDRIGRPSCEGGHATGTHIHIARKYNGEWIPADGPIPFDIEGWVAKNGKVPYQGTLTKYSRIVEACECSDAASQIQSEAP</sequence>
<evidence type="ECO:0000259" key="3">
    <source>
        <dbReference type="PROSITE" id="PS51782"/>
    </source>
</evidence>
<dbReference type="Gene3D" id="3.10.350.10">
    <property type="entry name" value="LysM domain"/>
    <property type="match status" value="1"/>
</dbReference>
<feature type="chain" id="PRO_5006132650" description="LysM domain-containing protein" evidence="2">
    <location>
        <begin position="19"/>
        <end position="490"/>
    </location>
</feature>
<dbReference type="SUPFAM" id="SSF51261">
    <property type="entry name" value="Duplicated hybrid motif"/>
    <property type="match status" value="1"/>
</dbReference>
<feature type="region of interest" description="Disordered" evidence="1">
    <location>
        <begin position="27"/>
        <end position="50"/>
    </location>
</feature>
<dbReference type="SUPFAM" id="SSF54106">
    <property type="entry name" value="LysM domain"/>
    <property type="match status" value="1"/>
</dbReference>
<organism evidence="4 5">
    <name type="scientific">Leptolinea tardivitalis</name>
    <dbReference type="NCBI Taxonomy" id="229920"/>
    <lineage>
        <taxon>Bacteria</taxon>
        <taxon>Bacillati</taxon>
        <taxon>Chloroflexota</taxon>
        <taxon>Anaerolineae</taxon>
        <taxon>Anaerolineales</taxon>
        <taxon>Anaerolineaceae</taxon>
        <taxon>Leptolinea</taxon>
    </lineage>
</organism>
<gene>
    <name evidence="4" type="ORF">ADM99_05545</name>
</gene>
<evidence type="ECO:0000313" key="4">
    <source>
        <dbReference type="EMBL" id="KPL72581.1"/>
    </source>
</evidence>
<dbReference type="RefSeq" id="WP_062421372.1">
    <property type="nucleotide sequence ID" value="NZ_LGCK01000007.1"/>
</dbReference>
<evidence type="ECO:0000256" key="2">
    <source>
        <dbReference type="SAM" id="SignalP"/>
    </source>
</evidence>
<keyword evidence="2" id="KW-0732">Signal</keyword>
<reference evidence="4 5" key="1">
    <citation type="submission" date="2015-07" db="EMBL/GenBank/DDBJ databases">
        <title>Genome sequence of Leptolinea tardivitalis DSM 16556.</title>
        <authorList>
            <person name="Hemp J."/>
            <person name="Ward L.M."/>
            <person name="Pace L.A."/>
            <person name="Fischer W.W."/>
        </authorList>
    </citation>
    <scope>NUCLEOTIDE SEQUENCE [LARGE SCALE GENOMIC DNA]</scope>
    <source>
        <strain evidence="4 5">YMTK-2</strain>
    </source>
</reference>
<dbReference type="InterPro" id="IPR018392">
    <property type="entry name" value="LysM"/>
</dbReference>
<accession>A0A0P6WTQ4</accession>
<dbReference type="Gene3D" id="2.70.70.10">
    <property type="entry name" value="Glucose Permease (Domain IIA)"/>
    <property type="match status" value="1"/>
</dbReference>
<feature type="signal peptide" evidence="2">
    <location>
        <begin position="1"/>
        <end position="18"/>
    </location>
</feature>
<name>A0A0P6WTQ4_9CHLR</name>
<evidence type="ECO:0000256" key="1">
    <source>
        <dbReference type="SAM" id="MobiDB-lite"/>
    </source>
</evidence>
<dbReference type="EMBL" id="LGCK01000007">
    <property type="protein sequence ID" value="KPL72581.1"/>
    <property type="molecule type" value="Genomic_DNA"/>
</dbReference>
<dbReference type="STRING" id="229920.ADM99_05545"/>
<comment type="caution">
    <text evidence="4">The sequence shown here is derived from an EMBL/GenBank/DDBJ whole genome shotgun (WGS) entry which is preliminary data.</text>
</comment>
<feature type="domain" description="LysM" evidence="3">
    <location>
        <begin position="60"/>
        <end position="106"/>
    </location>
</feature>
<dbReference type="AlphaFoldDB" id="A0A0P6WTQ4"/>